<evidence type="ECO:0000313" key="3">
    <source>
        <dbReference type="Proteomes" id="UP000237481"/>
    </source>
</evidence>
<evidence type="ECO:0000313" key="2">
    <source>
        <dbReference type="EMBL" id="POR39595.1"/>
    </source>
</evidence>
<dbReference type="EMBL" id="PKSG01000028">
    <property type="protein sequence ID" value="POR39595.1"/>
    <property type="molecule type" value="Genomic_DNA"/>
</dbReference>
<gene>
    <name evidence="2" type="ORF">TPAR_00214</name>
</gene>
<organism evidence="2 3">
    <name type="scientific">Tolypocladium paradoxum</name>
    <dbReference type="NCBI Taxonomy" id="94208"/>
    <lineage>
        <taxon>Eukaryota</taxon>
        <taxon>Fungi</taxon>
        <taxon>Dikarya</taxon>
        <taxon>Ascomycota</taxon>
        <taxon>Pezizomycotina</taxon>
        <taxon>Sordariomycetes</taxon>
        <taxon>Hypocreomycetidae</taxon>
        <taxon>Hypocreales</taxon>
        <taxon>Ophiocordycipitaceae</taxon>
        <taxon>Tolypocladium</taxon>
    </lineage>
</organism>
<sequence length="96" mass="10908">YIRTSRLSVTLYTSPHSGADRHLRPSLASTLTPQQPRLRYRQTQLPFGRVQTWRTHHTRSHPSRRRSPTLPTQAPSGRWSRTDMARPPSPGTAAGL</sequence>
<feature type="compositionally biased region" description="Polar residues" evidence="1">
    <location>
        <begin position="1"/>
        <end position="16"/>
    </location>
</feature>
<feature type="compositionally biased region" description="Basic residues" evidence="1">
    <location>
        <begin position="54"/>
        <end position="67"/>
    </location>
</feature>
<comment type="caution">
    <text evidence="2">The sequence shown here is derived from an EMBL/GenBank/DDBJ whole genome shotgun (WGS) entry which is preliminary data.</text>
</comment>
<dbReference type="AlphaFoldDB" id="A0A2S4LAX6"/>
<feature type="region of interest" description="Disordered" evidence="1">
    <location>
        <begin position="1"/>
        <end position="96"/>
    </location>
</feature>
<evidence type="ECO:0000256" key="1">
    <source>
        <dbReference type="SAM" id="MobiDB-lite"/>
    </source>
</evidence>
<accession>A0A2S4LAX6</accession>
<feature type="compositionally biased region" description="Polar residues" evidence="1">
    <location>
        <begin position="27"/>
        <end position="45"/>
    </location>
</feature>
<proteinExistence type="predicted"/>
<dbReference type="Proteomes" id="UP000237481">
    <property type="component" value="Unassembled WGS sequence"/>
</dbReference>
<feature type="non-terminal residue" evidence="2">
    <location>
        <position position="1"/>
    </location>
</feature>
<reference evidence="2 3" key="1">
    <citation type="submission" date="2018-01" db="EMBL/GenBank/DDBJ databases">
        <title>Harnessing the power of phylogenomics to disentangle the directionality and signatures of interkingdom host jumping in the parasitic fungal genus Tolypocladium.</title>
        <authorList>
            <person name="Quandt C.A."/>
            <person name="Patterson W."/>
            <person name="Spatafora J.W."/>
        </authorList>
    </citation>
    <scope>NUCLEOTIDE SEQUENCE [LARGE SCALE GENOMIC DNA]</scope>
    <source>
        <strain evidence="2 3">NRBC 100945</strain>
    </source>
</reference>
<name>A0A2S4LAX6_9HYPO</name>
<keyword evidence="3" id="KW-1185">Reference proteome</keyword>
<protein>
    <submittedName>
        <fullName evidence="2">Uncharacterized protein</fullName>
    </submittedName>
</protein>